<evidence type="ECO:0000256" key="6">
    <source>
        <dbReference type="ARBA" id="ARBA00051388"/>
    </source>
</evidence>
<comment type="catalytic activity">
    <reaction evidence="6">
        <text>3-(methylsulfanyl)propanoyl-CoA + oxidized [electron-transfer flavoprotein] + H(+) = 3-(methylsulfanyl)acryloyl-CoA + reduced [electron-transfer flavoprotein]</text>
        <dbReference type="Rhea" id="RHEA:52612"/>
        <dbReference type="Rhea" id="RHEA-COMP:10685"/>
        <dbReference type="Rhea" id="RHEA-COMP:10686"/>
        <dbReference type="ChEBI" id="CHEBI:15378"/>
        <dbReference type="ChEBI" id="CHEBI:57692"/>
        <dbReference type="ChEBI" id="CHEBI:58307"/>
        <dbReference type="ChEBI" id="CHEBI:82815"/>
        <dbReference type="ChEBI" id="CHEBI:84994"/>
        <dbReference type="EC" id="1.3.99.41"/>
    </reaction>
    <physiologicalReaction direction="left-to-right" evidence="6">
        <dbReference type="Rhea" id="RHEA:52613"/>
    </physiologicalReaction>
</comment>
<organism evidence="15 16">
    <name type="scientific">Kordiimonas lacus</name>
    <dbReference type="NCBI Taxonomy" id="637679"/>
    <lineage>
        <taxon>Bacteria</taxon>
        <taxon>Pseudomonadati</taxon>
        <taxon>Pseudomonadota</taxon>
        <taxon>Alphaproteobacteria</taxon>
        <taxon>Kordiimonadales</taxon>
        <taxon>Kordiimonadaceae</taxon>
        <taxon>Kordiimonas</taxon>
    </lineage>
</organism>
<dbReference type="SUPFAM" id="SSF56645">
    <property type="entry name" value="Acyl-CoA dehydrogenase NM domain-like"/>
    <property type="match status" value="1"/>
</dbReference>
<evidence type="ECO:0000256" key="10">
    <source>
        <dbReference type="RuleBase" id="RU362125"/>
    </source>
</evidence>
<keyword evidence="16" id="KW-1185">Reference proteome</keyword>
<evidence type="ECO:0000256" key="7">
    <source>
        <dbReference type="ARBA" id="ARBA00058683"/>
    </source>
</evidence>
<dbReference type="Pfam" id="PF12806">
    <property type="entry name" value="Acyl-CoA_dh_C"/>
    <property type="match status" value="1"/>
</dbReference>
<comment type="similarity">
    <text evidence="2 10">Belongs to the acyl-CoA dehydrogenase family.</text>
</comment>
<dbReference type="Pfam" id="PF00441">
    <property type="entry name" value="Acyl-CoA_dh_1"/>
    <property type="match status" value="1"/>
</dbReference>
<evidence type="ECO:0000256" key="4">
    <source>
        <dbReference type="ARBA" id="ARBA00022827"/>
    </source>
</evidence>
<evidence type="ECO:0000256" key="3">
    <source>
        <dbReference type="ARBA" id="ARBA00022630"/>
    </source>
</evidence>
<dbReference type="GO" id="GO:0016627">
    <property type="term" value="F:oxidoreductase activity, acting on the CH-CH group of donors"/>
    <property type="evidence" value="ECO:0007669"/>
    <property type="project" value="InterPro"/>
</dbReference>
<name>A0A1G7E2X2_9PROT</name>
<dbReference type="InterPro" id="IPR046373">
    <property type="entry name" value="Acyl-CoA_Oxase/DH_mid-dom_sf"/>
</dbReference>
<dbReference type="EC" id="1.3.99.41" evidence="8"/>
<comment type="cofactor">
    <cofactor evidence="1 10">
        <name>FAD</name>
        <dbReference type="ChEBI" id="CHEBI:57692"/>
    </cofactor>
</comment>
<dbReference type="Proteomes" id="UP000183685">
    <property type="component" value="Unassembled WGS sequence"/>
</dbReference>
<dbReference type="InterPro" id="IPR036250">
    <property type="entry name" value="AcylCo_DH-like_C"/>
</dbReference>
<dbReference type="Gene3D" id="1.20.140.10">
    <property type="entry name" value="Butyryl-CoA Dehydrogenase, subunit A, domain 3"/>
    <property type="match status" value="1"/>
</dbReference>
<evidence type="ECO:0000259" key="14">
    <source>
        <dbReference type="Pfam" id="PF12806"/>
    </source>
</evidence>
<dbReference type="InterPro" id="IPR009100">
    <property type="entry name" value="AcylCoA_DH/oxidase_NM_dom_sf"/>
</dbReference>
<dbReference type="AlphaFoldDB" id="A0A1G7E2X2"/>
<evidence type="ECO:0000256" key="8">
    <source>
        <dbReference type="ARBA" id="ARBA00066694"/>
    </source>
</evidence>
<dbReference type="EMBL" id="FNAK01000008">
    <property type="protein sequence ID" value="SDE58074.1"/>
    <property type="molecule type" value="Genomic_DNA"/>
</dbReference>
<keyword evidence="5 10" id="KW-0560">Oxidoreductase</keyword>
<evidence type="ECO:0000259" key="11">
    <source>
        <dbReference type="Pfam" id="PF00441"/>
    </source>
</evidence>
<evidence type="ECO:0000259" key="13">
    <source>
        <dbReference type="Pfam" id="PF02771"/>
    </source>
</evidence>
<gene>
    <name evidence="15" type="ORF">SAMN04488071_3262</name>
</gene>
<feature type="domain" description="Acyl-CoA oxidase/dehydrogenase middle" evidence="12">
    <location>
        <begin position="163"/>
        <end position="271"/>
    </location>
</feature>
<dbReference type="Pfam" id="PF02771">
    <property type="entry name" value="Acyl-CoA_dh_N"/>
    <property type="match status" value="1"/>
</dbReference>
<evidence type="ECO:0000313" key="16">
    <source>
        <dbReference type="Proteomes" id="UP000183685"/>
    </source>
</evidence>
<sequence>MPIYRAPVKDQLFILNEVLNIGKYSNLPGYAEATPDLVSAILEEGAKFCENELQPINYSGDREGCTRHEDGTVTTPKGYKEAYQKFVENGWSSLTSDPEYGGQGLPHVLGFCFEEMMISSNHAFAMYPGLSAGAMAAITIDGTDEQKQTYLPKMVAGEWTGTMNLTEPHCGTDLGMLRTKAEPNEDGSYAISGTKIFISAGDHDLAENIIHLVLARLPDAPKGVKGISLFIVPKYKLDADGNPGEFNNVNVASIEEKMGIHGNSTCVLNYEGSEGYLIGEPHKGLKSMFIMMNAARIGVGMQGLGNSEVAYQNAVEYARDRIQGRSLTGPKNPDGAADPIIVHPDVRRMLMNAKAFNEASRAASLWCGLLVDLAHKAETEEERQWADDMVSLLTPIIKGVFTDRGFEYCVSSQQIFGGHGYIAETGMEQFVRDARICQIYEGANGIQALDLVGRKLGANGGRGVQAFFKYAAEVRESAKGDDRLRPFTDALGQGLKDLQQATMWLMQNGMANPDNAGAASTPYMHLFGHVLLGLMWTQMAKVSTDALDAGTSDPTFYENKLATGRYYMKRRMPEIKALLAELETGAEDVMALDAANF</sequence>
<protein>
    <recommendedName>
        <fullName evidence="9">3-methylmercaptopropionyl-CoA dehydrogenase</fullName>
        <ecNumber evidence="8">1.3.99.41</ecNumber>
    </recommendedName>
</protein>
<accession>A0A1G7E2X2</accession>
<evidence type="ECO:0000256" key="1">
    <source>
        <dbReference type="ARBA" id="ARBA00001974"/>
    </source>
</evidence>
<dbReference type="PANTHER" id="PTHR42803:SF1">
    <property type="entry name" value="BROAD-SPECIFICITY LINEAR ACYL-COA DEHYDROGENASE FADE5"/>
    <property type="match status" value="1"/>
</dbReference>
<dbReference type="Pfam" id="PF02770">
    <property type="entry name" value="Acyl-CoA_dh_M"/>
    <property type="match status" value="1"/>
</dbReference>
<evidence type="ECO:0000256" key="9">
    <source>
        <dbReference type="ARBA" id="ARBA00069043"/>
    </source>
</evidence>
<proteinExistence type="inferred from homology"/>
<dbReference type="FunFam" id="2.40.110.10:FF:000031">
    <property type="entry name" value="Acyl-CoA dehydrogenase, putative"/>
    <property type="match status" value="1"/>
</dbReference>
<evidence type="ECO:0000313" key="15">
    <source>
        <dbReference type="EMBL" id="SDE58074.1"/>
    </source>
</evidence>
<feature type="domain" description="Acyl-CoA dehydrogenase/oxidase C-terminal" evidence="11">
    <location>
        <begin position="283"/>
        <end position="451"/>
    </location>
</feature>
<dbReference type="GO" id="GO:0050660">
    <property type="term" value="F:flavin adenine dinucleotide binding"/>
    <property type="evidence" value="ECO:0007669"/>
    <property type="project" value="InterPro"/>
</dbReference>
<evidence type="ECO:0000256" key="5">
    <source>
        <dbReference type="ARBA" id="ARBA00023002"/>
    </source>
</evidence>
<reference evidence="15 16" key="1">
    <citation type="submission" date="2016-10" db="EMBL/GenBank/DDBJ databases">
        <authorList>
            <person name="de Groot N.N."/>
        </authorList>
    </citation>
    <scope>NUCLEOTIDE SEQUENCE [LARGE SCALE GENOMIC DNA]</scope>
    <source>
        <strain evidence="15 16">CGMCC 1.9109</strain>
    </source>
</reference>
<dbReference type="InterPro" id="IPR013786">
    <property type="entry name" value="AcylCoA_DH/ox_N"/>
</dbReference>
<dbReference type="PANTHER" id="PTHR42803">
    <property type="entry name" value="ACYL-COA DEHYDROGENASE"/>
    <property type="match status" value="1"/>
</dbReference>
<feature type="domain" description="Acyl-CoA dehydrogenase/oxidase N-terminal" evidence="13">
    <location>
        <begin position="40"/>
        <end position="158"/>
    </location>
</feature>
<dbReference type="OrthoDB" id="5510711at2"/>
<dbReference type="InterPro" id="IPR009075">
    <property type="entry name" value="AcylCo_DH/oxidase_C"/>
</dbReference>
<dbReference type="InterPro" id="IPR037069">
    <property type="entry name" value="AcylCoA_DH/ox_N_sf"/>
</dbReference>
<keyword evidence="4 10" id="KW-0274">FAD</keyword>
<comment type="function">
    <text evidence="7">Involved in the assimilation of dimethylsulphoniopropionate (DMSP), an important compound in the fixation of carbon in marine phytoplankton, by mediating the conversion of 3-(methylthio)propanoyl-CoA (MMPA-CoA) to 3-(methylthio)acryloyl-CoA (MTA-CoA).</text>
</comment>
<dbReference type="InterPro" id="IPR052166">
    <property type="entry name" value="Diverse_Acyl-CoA_DH"/>
</dbReference>
<dbReference type="STRING" id="637679.GCA_001550055_00041"/>
<keyword evidence="3 10" id="KW-0285">Flavoprotein</keyword>
<dbReference type="SUPFAM" id="SSF47203">
    <property type="entry name" value="Acyl-CoA dehydrogenase C-terminal domain-like"/>
    <property type="match status" value="1"/>
</dbReference>
<dbReference type="InterPro" id="IPR006091">
    <property type="entry name" value="Acyl-CoA_Oxase/DH_mid-dom"/>
</dbReference>
<dbReference type="Gene3D" id="2.40.110.10">
    <property type="entry name" value="Butyryl-CoA Dehydrogenase, subunit A, domain 2"/>
    <property type="match status" value="1"/>
</dbReference>
<dbReference type="InterPro" id="IPR025878">
    <property type="entry name" value="Acyl-CoA_dh-like_C_dom"/>
</dbReference>
<feature type="domain" description="Acetyl-CoA dehydrogenase-like C-terminal" evidence="14">
    <location>
        <begin position="471"/>
        <end position="593"/>
    </location>
</feature>
<dbReference type="Gene3D" id="1.10.540.10">
    <property type="entry name" value="Acyl-CoA dehydrogenase/oxidase, N-terminal domain"/>
    <property type="match status" value="1"/>
</dbReference>
<evidence type="ECO:0000256" key="2">
    <source>
        <dbReference type="ARBA" id="ARBA00009347"/>
    </source>
</evidence>
<dbReference type="RefSeq" id="WP_068301001.1">
    <property type="nucleotide sequence ID" value="NZ_FNAK01000008.1"/>
</dbReference>
<evidence type="ECO:0000259" key="12">
    <source>
        <dbReference type="Pfam" id="PF02770"/>
    </source>
</evidence>